<proteinExistence type="predicted"/>
<accession>A0A0N5CL44</accession>
<evidence type="ECO:0000313" key="3">
    <source>
        <dbReference type="WBParaSite" id="TCLT_0000082101-mRNA-1"/>
    </source>
</evidence>
<evidence type="ECO:0000313" key="1">
    <source>
        <dbReference type="EMBL" id="VDM95955.1"/>
    </source>
</evidence>
<keyword evidence="2" id="KW-1185">Reference proteome</keyword>
<reference evidence="1 2" key="2">
    <citation type="submission" date="2018-11" db="EMBL/GenBank/DDBJ databases">
        <authorList>
            <consortium name="Pathogen Informatics"/>
        </authorList>
    </citation>
    <scope>NUCLEOTIDE SEQUENCE [LARGE SCALE GENOMIC DNA]</scope>
</reference>
<name>A0A0N5CL44_THECL</name>
<dbReference type="EMBL" id="UYYF01000073">
    <property type="protein sequence ID" value="VDM95955.1"/>
    <property type="molecule type" value="Genomic_DNA"/>
</dbReference>
<reference evidence="3" key="1">
    <citation type="submission" date="2017-02" db="UniProtKB">
        <authorList>
            <consortium name="WormBaseParasite"/>
        </authorList>
    </citation>
    <scope>IDENTIFICATION</scope>
</reference>
<dbReference type="WBParaSite" id="TCLT_0000082101-mRNA-1">
    <property type="protein sequence ID" value="TCLT_0000082101-mRNA-1"/>
    <property type="gene ID" value="TCLT_0000082101"/>
</dbReference>
<dbReference type="AlphaFoldDB" id="A0A0N5CL44"/>
<protein>
    <submittedName>
        <fullName evidence="3">EB domain-containing protein</fullName>
    </submittedName>
</protein>
<organism evidence="3">
    <name type="scientific">Thelazia callipaeda</name>
    <name type="common">Oriental eyeworm</name>
    <name type="synonym">Parasitic nematode</name>
    <dbReference type="NCBI Taxonomy" id="103827"/>
    <lineage>
        <taxon>Eukaryota</taxon>
        <taxon>Metazoa</taxon>
        <taxon>Ecdysozoa</taxon>
        <taxon>Nematoda</taxon>
        <taxon>Chromadorea</taxon>
        <taxon>Rhabditida</taxon>
        <taxon>Spirurina</taxon>
        <taxon>Spiruromorpha</taxon>
        <taxon>Thelazioidea</taxon>
        <taxon>Thelaziidae</taxon>
        <taxon>Thelazia</taxon>
    </lineage>
</organism>
<gene>
    <name evidence="1" type="ORF">TCLT_LOCUS822</name>
</gene>
<sequence>MERCCEEEMPSEMETCSHVAFCAAKKYWWLFNSCECFKPMQHNSSLPKITSPTPYVIDSDAEIKEPLILCCTQDIGFTV</sequence>
<evidence type="ECO:0000313" key="2">
    <source>
        <dbReference type="Proteomes" id="UP000276776"/>
    </source>
</evidence>
<dbReference type="Proteomes" id="UP000276776">
    <property type="component" value="Unassembled WGS sequence"/>
</dbReference>